<dbReference type="GO" id="GO:0005634">
    <property type="term" value="C:nucleus"/>
    <property type="evidence" value="ECO:0000318"/>
    <property type="project" value="GO_Central"/>
</dbReference>
<evidence type="ECO:0000313" key="5">
    <source>
        <dbReference type="EMBL" id="CAK80655.1"/>
    </source>
</evidence>
<dbReference type="KEGG" id="ptm:GSPATT00015533001"/>
<dbReference type="EMBL" id="CT868374">
    <property type="protein sequence ID" value="CAK80655.1"/>
    <property type="molecule type" value="Genomic_DNA"/>
</dbReference>
<dbReference type="HOGENOM" id="CLU_361504_0_0_1"/>
<dbReference type="AlphaFoldDB" id="A0DC88"/>
<dbReference type="STRING" id="5888.A0DC88"/>
<dbReference type="FunFam" id="3.80.10.10:FF:002531">
    <property type="entry name" value="Uncharacterized protein"/>
    <property type="match status" value="1"/>
</dbReference>
<keyword evidence="4" id="KW-0175">Coiled coil</keyword>
<dbReference type="SUPFAM" id="SSF52058">
    <property type="entry name" value="L domain-like"/>
    <property type="match status" value="1"/>
</dbReference>
<dbReference type="InterPro" id="IPR002110">
    <property type="entry name" value="Ankyrin_rpt"/>
</dbReference>
<keyword evidence="1" id="KW-0677">Repeat</keyword>
<evidence type="ECO:0000256" key="1">
    <source>
        <dbReference type="ARBA" id="ARBA00022737"/>
    </source>
</evidence>
<dbReference type="PANTHER" id="PTHR24124:SF14">
    <property type="entry name" value="CHROMOSOME UNDETERMINED SCAFFOLD_25, WHOLE GENOME SHOTGUN SEQUENCE"/>
    <property type="match status" value="1"/>
</dbReference>
<dbReference type="OrthoDB" id="3246549at2759"/>
<dbReference type="PROSITE" id="PS50088">
    <property type="entry name" value="ANK_REPEAT"/>
    <property type="match status" value="1"/>
</dbReference>
<evidence type="ECO:0000256" key="2">
    <source>
        <dbReference type="ARBA" id="ARBA00023043"/>
    </source>
</evidence>
<evidence type="ECO:0000256" key="3">
    <source>
        <dbReference type="PROSITE-ProRule" id="PRU00023"/>
    </source>
</evidence>
<sequence length="775" mass="90171">MNECFEQCLSMQSGKNKRQRSPISVKFATQRSFQVTKQTKSDNDQQRLVLDYSRQGLTIFNVIYRLSSKDGMMWNGLLHLILNENRLKEFDTNILKKTPFLQHLSLEDNQLQTFGPIQQGDAPKLSTLNIARNLLKQIDPSICKLQLKKLYIQQNYFTNITKQIVDLSSTLEVLGLGWGIFCQSQFDFLLEDQKLKVFFTLMEAMSNELTFEQYIMNYKSISNAVIVTQGDLLNDSINSQNEQLLTQIKEQLNYHSLEIETQLNYMNDYKQNLMHLAVVYDEIGILDFLLNHHLDLANQVDLKGHTPLSLAIEKKYYRLVSVILKFNVNVNLGGGLQSSNLHIVAQQCQVELLQDLIDLGANPAQQDIFKDTPLHIISSYGDHKRVKQFYQVLLQQPFDVNHQNLKGQTCLEILIEKNNFLTLQFCSEWNTSQIRQFNDQNLFNFCSINPHTKLSLLDKSIITKSLMIQQFLVDFQLVPITYQTLMLCFLPKIRNVFLYKILKKQQQIQIRNSLIHQDGNLNEDNDGILNVSPQVEAVGKLNVSDENGSFDDDQMSNISDNAPGQVSENLKQLNSWTPKFQSLRSGTINFKKSFYDILSNITECIPDDEISVIHYNKDIINNNGSKLVTKKNMDEIYTSRLEHKLTRGNRQNLKQHNYSPNNIRMIENRNSIFKYDNYQQKRQLAIFQKQMRQIIISLQNNLRESNQQNEEVIGEYFRTQFKILDQFLTSKIGKELIIIDKPLQTEIRTLRTLIQQDRFKTKIINKVIDLFDLLK</sequence>
<dbReference type="OMA" id="TECIPDD"/>
<dbReference type="Proteomes" id="UP000000600">
    <property type="component" value="Unassembled WGS sequence"/>
</dbReference>
<protein>
    <submittedName>
        <fullName evidence="5">Uncharacterized protein</fullName>
    </submittedName>
</protein>
<feature type="coiled-coil region" evidence="4">
    <location>
        <begin position="688"/>
        <end position="715"/>
    </location>
</feature>
<keyword evidence="2 3" id="KW-0040">ANK repeat</keyword>
<reference evidence="5 6" key="1">
    <citation type="journal article" date="2006" name="Nature">
        <title>Global trends of whole-genome duplications revealed by the ciliate Paramecium tetraurelia.</title>
        <authorList>
            <consortium name="Genoscope"/>
            <person name="Aury J.-M."/>
            <person name="Jaillon O."/>
            <person name="Duret L."/>
            <person name="Noel B."/>
            <person name="Jubin C."/>
            <person name="Porcel B.M."/>
            <person name="Segurens B."/>
            <person name="Daubin V."/>
            <person name="Anthouard V."/>
            <person name="Aiach N."/>
            <person name="Arnaiz O."/>
            <person name="Billaut A."/>
            <person name="Beisson J."/>
            <person name="Blanc I."/>
            <person name="Bouhouche K."/>
            <person name="Camara F."/>
            <person name="Duharcourt S."/>
            <person name="Guigo R."/>
            <person name="Gogendeau D."/>
            <person name="Katinka M."/>
            <person name="Keller A.-M."/>
            <person name="Kissmehl R."/>
            <person name="Klotz C."/>
            <person name="Koll F."/>
            <person name="Le Moue A."/>
            <person name="Lepere C."/>
            <person name="Malinsky S."/>
            <person name="Nowacki M."/>
            <person name="Nowak J.K."/>
            <person name="Plattner H."/>
            <person name="Poulain J."/>
            <person name="Ruiz F."/>
            <person name="Serrano V."/>
            <person name="Zagulski M."/>
            <person name="Dessen P."/>
            <person name="Betermier M."/>
            <person name="Weissenbach J."/>
            <person name="Scarpelli C."/>
            <person name="Schachter V."/>
            <person name="Sperling L."/>
            <person name="Meyer E."/>
            <person name="Cohen J."/>
            <person name="Wincker P."/>
        </authorList>
    </citation>
    <scope>NUCLEOTIDE SEQUENCE [LARGE SCALE GENOMIC DNA]</scope>
    <source>
        <strain evidence="5 6">Stock d4-2</strain>
    </source>
</reference>
<dbReference type="Gene3D" id="3.80.10.10">
    <property type="entry name" value="Ribonuclease Inhibitor"/>
    <property type="match status" value="1"/>
</dbReference>
<name>A0DC88_PARTE</name>
<dbReference type="GeneID" id="5033837"/>
<dbReference type="PANTHER" id="PTHR24124">
    <property type="entry name" value="ANKYRIN REPEAT FAMILY A"/>
    <property type="match status" value="1"/>
</dbReference>
<evidence type="ECO:0000313" key="6">
    <source>
        <dbReference type="Proteomes" id="UP000000600"/>
    </source>
</evidence>
<dbReference type="SMART" id="SM00248">
    <property type="entry name" value="ANK"/>
    <property type="match status" value="4"/>
</dbReference>
<organism evidence="5 6">
    <name type="scientific">Paramecium tetraurelia</name>
    <dbReference type="NCBI Taxonomy" id="5888"/>
    <lineage>
        <taxon>Eukaryota</taxon>
        <taxon>Sar</taxon>
        <taxon>Alveolata</taxon>
        <taxon>Ciliophora</taxon>
        <taxon>Intramacronucleata</taxon>
        <taxon>Oligohymenophorea</taxon>
        <taxon>Peniculida</taxon>
        <taxon>Parameciidae</taxon>
        <taxon>Paramecium</taxon>
    </lineage>
</organism>
<dbReference type="InterPro" id="IPR032675">
    <property type="entry name" value="LRR_dom_sf"/>
</dbReference>
<dbReference type="InterPro" id="IPR036770">
    <property type="entry name" value="Ankyrin_rpt-contain_sf"/>
</dbReference>
<dbReference type="Gene3D" id="1.25.40.20">
    <property type="entry name" value="Ankyrin repeat-containing domain"/>
    <property type="match status" value="1"/>
</dbReference>
<dbReference type="InParanoid" id="A0DC88"/>
<feature type="repeat" description="ANK" evidence="3">
    <location>
        <begin position="303"/>
        <end position="335"/>
    </location>
</feature>
<dbReference type="SUPFAM" id="SSF48403">
    <property type="entry name" value="Ankyrin repeat"/>
    <property type="match status" value="1"/>
</dbReference>
<evidence type="ECO:0000256" key="4">
    <source>
        <dbReference type="SAM" id="Coils"/>
    </source>
</evidence>
<keyword evidence="6" id="KW-1185">Reference proteome</keyword>
<accession>A0DC88</accession>
<dbReference type="RefSeq" id="XP_001448052.1">
    <property type="nucleotide sequence ID" value="XM_001448015.1"/>
</dbReference>
<dbReference type="GO" id="GO:0010468">
    <property type="term" value="P:regulation of gene expression"/>
    <property type="evidence" value="ECO:0000318"/>
    <property type="project" value="GO_Central"/>
</dbReference>
<proteinExistence type="predicted"/>
<gene>
    <name evidence="5" type="ORF">GSPATT00015533001</name>
</gene>